<name>A0A1Q2SKW7_9GAMM</name>
<evidence type="ECO:0000313" key="2">
    <source>
        <dbReference type="Proteomes" id="UP000243679"/>
    </source>
</evidence>
<dbReference type="EMBL" id="AP014836">
    <property type="protein sequence ID" value="BAW79795.1"/>
    <property type="molecule type" value="Genomic_DNA"/>
</dbReference>
<evidence type="ECO:0000313" key="1">
    <source>
        <dbReference type="EMBL" id="BAW79795.1"/>
    </source>
</evidence>
<protein>
    <submittedName>
        <fullName evidence="1">Hypothetical conserved protein</fullName>
    </submittedName>
</protein>
<gene>
    <name evidence="1" type="ORF">TAO_0425</name>
</gene>
<keyword evidence="2" id="KW-1185">Reference proteome</keyword>
<sequence>MPDYSLQLLIDEKDLPVIKGAGQYITLAKPVNSNSPNVIWLSVDPFSSTEVSWQEQYGIYASTTAVQQGATITKLSETGIPAQDGAYYTLSASAVFTGPYFNESVPAGTWAAQNSVPYSQYQSLTFGLSQSALVNQKPINRKPLSAASVLANQSIEMTPFTNIYVWLQAVFSSETIISRIIGKYTIARFGNGVNNITLKYEPNLGVFVPYTNGQFQRESSLVTLNLPLVA</sequence>
<organism evidence="1 2">
    <name type="scientific">Candidatus Nitrosoglobus terrae</name>
    <dbReference type="NCBI Taxonomy" id="1630141"/>
    <lineage>
        <taxon>Bacteria</taxon>
        <taxon>Pseudomonadati</taxon>
        <taxon>Pseudomonadota</taxon>
        <taxon>Gammaproteobacteria</taxon>
        <taxon>Chromatiales</taxon>
        <taxon>Chromatiaceae</taxon>
        <taxon>Candidatus Nitrosoglobus</taxon>
    </lineage>
</organism>
<dbReference type="Proteomes" id="UP000243679">
    <property type="component" value="Chromosome"/>
</dbReference>
<dbReference type="RefSeq" id="WP_197702501.1">
    <property type="nucleotide sequence ID" value="NZ_AP014836.1"/>
</dbReference>
<proteinExistence type="predicted"/>
<reference evidence="1 2" key="1">
    <citation type="journal article" date="2017" name="ISME J.">
        <title>An acid-tolerant ammonia-oxidizing ?-proteobacterium from soil.</title>
        <authorList>
            <person name="Hayatsu M."/>
            <person name="Tago K."/>
            <person name="Uchiyama I."/>
            <person name="Toyoda A."/>
            <person name="Wang Y."/>
            <person name="Shimomura Y."/>
            <person name="Okubo T."/>
            <person name="Kurisu F."/>
            <person name="Hirono Y."/>
            <person name="Nonaka K."/>
            <person name="Akiyama H."/>
            <person name="Itoh T."/>
            <person name="Takami H."/>
        </authorList>
    </citation>
    <scope>NUCLEOTIDE SEQUENCE [LARGE SCALE GENOMIC DNA]</scope>
    <source>
        <strain evidence="1 2">TAO100</strain>
    </source>
</reference>
<accession>A0A1Q2SKW7</accession>
<dbReference type="AlphaFoldDB" id="A0A1Q2SKW7"/>
<dbReference type="KEGG" id="ntt:TAO_0425"/>